<protein>
    <submittedName>
        <fullName evidence="1">Uncharacterized protein</fullName>
    </submittedName>
</protein>
<evidence type="ECO:0000313" key="2">
    <source>
        <dbReference type="Proteomes" id="UP000673821"/>
    </source>
</evidence>
<name>A0ABM8R7L0_9BURK</name>
<evidence type="ECO:0000313" key="1">
    <source>
        <dbReference type="EMBL" id="CAE6737300.1"/>
    </source>
</evidence>
<dbReference type="EMBL" id="CAJNBH010000005">
    <property type="protein sequence ID" value="CAE6737300.1"/>
    <property type="molecule type" value="Genomic_DNA"/>
</dbReference>
<reference evidence="1 2" key="1">
    <citation type="submission" date="2021-02" db="EMBL/GenBank/DDBJ databases">
        <authorList>
            <person name="Vanwijnsberghe S."/>
        </authorList>
    </citation>
    <scope>NUCLEOTIDE SEQUENCE [LARGE SCALE GENOMIC DNA]</scope>
    <source>
        <strain evidence="1 2">R-69776</strain>
    </source>
</reference>
<keyword evidence="2" id="KW-1185">Reference proteome</keyword>
<proteinExistence type="predicted"/>
<sequence length="98" mass="10950">MPGFAPVRPIVAVIEMSKALATHLLPVIMSGDEHRCQRQHARTHNDSHCFTHRDLHCRTSELSASLQSTNWVPEFMIPAPISNPSYIPETSPRALLPV</sequence>
<accession>A0ABM8R7L0</accession>
<comment type="caution">
    <text evidence="1">The sequence shown here is derived from an EMBL/GenBank/DDBJ whole genome shotgun (WGS) entry which is preliminary data.</text>
</comment>
<gene>
    <name evidence="1" type="ORF">R69776_02295</name>
</gene>
<dbReference type="Proteomes" id="UP000673821">
    <property type="component" value="Unassembled WGS sequence"/>
</dbReference>
<organism evidence="1 2">
    <name type="scientific">Paraburkholderia nemoris</name>
    <dbReference type="NCBI Taxonomy" id="2793076"/>
    <lineage>
        <taxon>Bacteria</taxon>
        <taxon>Pseudomonadati</taxon>
        <taxon>Pseudomonadota</taxon>
        <taxon>Betaproteobacteria</taxon>
        <taxon>Burkholderiales</taxon>
        <taxon>Burkholderiaceae</taxon>
        <taxon>Paraburkholderia</taxon>
    </lineage>
</organism>